<organism evidence="1">
    <name type="scientific">Picea glauca</name>
    <name type="common">White spruce</name>
    <name type="synonym">Pinus glauca</name>
    <dbReference type="NCBI Taxonomy" id="3330"/>
    <lineage>
        <taxon>Eukaryota</taxon>
        <taxon>Viridiplantae</taxon>
        <taxon>Streptophyta</taxon>
        <taxon>Embryophyta</taxon>
        <taxon>Tracheophyta</taxon>
        <taxon>Spermatophyta</taxon>
        <taxon>Pinopsida</taxon>
        <taxon>Pinidae</taxon>
        <taxon>Conifers I</taxon>
        <taxon>Pinales</taxon>
        <taxon>Pinaceae</taxon>
        <taxon>Picea</taxon>
    </lineage>
</organism>
<dbReference type="EMBL" id="LKAM01000011">
    <property type="protein sequence ID" value="KUM46497.1"/>
    <property type="molecule type" value="Genomic_DNA"/>
</dbReference>
<dbReference type="AlphaFoldDB" id="A0A101LW79"/>
<geneLocation type="mitochondrion" evidence="1"/>
<keyword evidence="1" id="KW-0496">Mitochondrion</keyword>
<protein>
    <submittedName>
        <fullName evidence="1">Uncharacterized protein</fullName>
    </submittedName>
</protein>
<name>A0A101LW79_PICGL</name>
<sequence>MIYRFDLTKDIYINEQVTMESEKSQLVECCRKLVPLLGHGVK</sequence>
<proteinExistence type="predicted"/>
<reference evidence="1" key="1">
    <citation type="journal article" date="2015" name="Genome Biol. Evol.">
        <title>Organellar Genomes of White Spruce (Picea glauca): Assembly and Annotation.</title>
        <authorList>
            <person name="Jackman S.D."/>
            <person name="Warren R.L."/>
            <person name="Gibb E.A."/>
            <person name="Vandervalk B.P."/>
            <person name="Mohamadi H."/>
            <person name="Chu J."/>
            <person name="Raymond A."/>
            <person name="Pleasance S."/>
            <person name="Coope R."/>
            <person name="Wildung M.R."/>
            <person name="Ritland C.E."/>
            <person name="Bousquet J."/>
            <person name="Jones S.J."/>
            <person name="Bohlmann J."/>
            <person name="Birol I."/>
        </authorList>
    </citation>
    <scope>NUCLEOTIDE SEQUENCE [LARGE SCALE GENOMIC DNA]</scope>
    <source>
        <tissue evidence="1">Flushing bud</tissue>
    </source>
</reference>
<evidence type="ECO:0000313" key="1">
    <source>
        <dbReference type="EMBL" id="KUM46497.1"/>
    </source>
</evidence>
<gene>
    <name evidence="1" type="ORF">ABT39_MTgene1598</name>
</gene>
<accession>A0A101LW79</accession>
<comment type="caution">
    <text evidence="1">The sequence shown here is derived from an EMBL/GenBank/DDBJ whole genome shotgun (WGS) entry which is preliminary data.</text>
</comment>